<feature type="compositionally biased region" description="Low complexity" evidence="1">
    <location>
        <begin position="25"/>
        <end position="41"/>
    </location>
</feature>
<gene>
    <name evidence="2" type="ORF">BCV70DRAFT_196937</name>
</gene>
<keyword evidence="3" id="KW-1185">Reference proteome</keyword>
<name>A0A317XZH6_9BASI</name>
<dbReference type="Proteomes" id="UP000246740">
    <property type="component" value="Unassembled WGS sequence"/>
</dbReference>
<reference evidence="2 3" key="1">
    <citation type="journal article" date="2018" name="Mol. Biol. Evol.">
        <title>Broad Genomic Sampling Reveals a Smut Pathogenic Ancestry of the Fungal Clade Ustilaginomycotina.</title>
        <authorList>
            <person name="Kijpornyongpan T."/>
            <person name="Mondo S.J."/>
            <person name="Barry K."/>
            <person name="Sandor L."/>
            <person name="Lee J."/>
            <person name="Lipzen A."/>
            <person name="Pangilinan J."/>
            <person name="LaButti K."/>
            <person name="Hainaut M."/>
            <person name="Henrissat B."/>
            <person name="Grigoriev I.V."/>
            <person name="Spatafora J.W."/>
            <person name="Aime M.C."/>
        </authorList>
    </citation>
    <scope>NUCLEOTIDE SEQUENCE [LARGE SCALE GENOMIC DNA]</scope>
    <source>
        <strain evidence="2 3">MCA 3645</strain>
    </source>
</reference>
<dbReference type="InParanoid" id="A0A317XZH6"/>
<feature type="region of interest" description="Disordered" evidence="1">
    <location>
        <begin position="445"/>
        <end position="487"/>
    </location>
</feature>
<dbReference type="AlphaFoldDB" id="A0A317XZH6"/>
<feature type="compositionally biased region" description="Polar residues" evidence="1">
    <location>
        <begin position="365"/>
        <end position="392"/>
    </location>
</feature>
<feature type="compositionally biased region" description="Basic and acidic residues" evidence="1">
    <location>
        <begin position="393"/>
        <end position="404"/>
    </location>
</feature>
<feature type="region of interest" description="Disordered" evidence="1">
    <location>
        <begin position="24"/>
        <end position="44"/>
    </location>
</feature>
<evidence type="ECO:0000313" key="3">
    <source>
        <dbReference type="Proteomes" id="UP000246740"/>
    </source>
</evidence>
<protein>
    <submittedName>
        <fullName evidence="2">Uncharacterized protein</fullName>
    </submittedName>
</protein>
<feature type="region of interest" description="Disordered" evidence="1">
    <location>
        <begin position="59"/>
        <end position="95"/>
    </location>
</feature>
<sequence>MNDTATVHHRDSAPWAWRLDSATGSSATLGPSLASSSSASLVDPFSTCSSQEELHWRTFTHSQPRRKKRRKLNFSSDESDHDSEDTGSASGTKVVVGTSDGVTVSELESEAHGVLESAVYKDNGATSNEQHQSPLTLKETQRLCRLISIVFRYGPLEENHALAPVSLTQNPDKYTTCESDAVSTSKVKLEHGIQLKDKYLPKHSAASSRQAARLVSKILPEDADASSLAASKLRALISTSLPRRTTDFAKDWITQIATQSLKDRRGNILLPDSAYVDQEPTEHAHVGIETETTGSSSNSHGRKLTRAALRESGAEAPPIPLPGFWRRRAAATAGKQTIKTESDSDGMASSDSSDVKPGATDVVGASSTAATDESTPAPASSTDESLGENTTAIREKSAERDRDLSSSAAPCFIQLENLSVVLAARNEEKRQAQILLLRTHKRLRKPKVKSASLSPPAAVDNDLPPAPGLTERGAQDSSALTHEDSEAELDSLLTAVSGDTADLESICNSKQAQLSQPSRQRRSSRSRDPVNYANWDRYEGVDFEDRLAARLHRE</sequence>
<evidence type="ECO:0000313" key="2">
    <source>
        <dbReference type="EMBL" id="PWZ02691.1"/>
    </source>
</evidence>
<organism evidence="2 3">
    <name type="scientific">Testicularia cyperi</name>
    <dbReference type="NCBI Taxonomy" id="1882483"/>
    <lineage>
        <taxon>Eukaryota</taxon>
        <taxon>Fungi</taxon>
        <taxon>Dikarya</taxon>
        <taxon>Basidiomycota</taxon>
        <taxon>Ustilaginomycotina</taxon>
        <taxon>Ustilaginomycetes</taxon>
        <taxon>Ustilaginales</taxon>
        <taxon>Anthracoideaceae</taxon>
        <taxon>Testicularia</taxon>
    </lineage>
</organism>
<feature type="region of interest" description="Disordered" evidence="1">
    <location>
        <begin position="330"/>
        <end position="406"/>
    </location>
</feature>
<accession>A0A317XZH6</accession>
<dbReference type="STRING" id="1882483.A0A317XZH6"/>
<dbReference type="OrthoDB" id="2556600at2759"/>
<dbReference type="EMBL" id="KZ819188">
    <property type="protein sequence ID" value="PWZ02691.1"/>
    <property type="molecule type" value="Genomic_DNA"/>
</dbReference>
<feature type="region of interest" description="Disordered" evidence="1">
    <location>
        <begin position="508"/>
        <end position="531"/>
    </location>
</feature>
<feature type="compositionally biased region" description="Basic residues" evidence="1">
    <location>
        <begin position="63"/>
        <end position="72"/>
    </location>
</feature>
<evidence type="ECO:0000256" key="1">
    <source>
        <dbReference type="SAM" id="MobiDB-lite"/>
    </source>
</evidence>
<proteinExistence type="predicted"/>